<dbReference type="EMBL" id="JACJFM010000010">
    <property type="protein sequence ID" value="MBB1486944.1"/>
    <property type="molecule type" value="Genomic_DNA"/>
</dbReference>
<feature type="transmembrane region" description="Helical" evidence="13">
    <location>
        <begin position="63"/>
        <end position="82"/>
    </location>
</feature>
<dbReference type="InterPro" id="IPR005821">
    <property type="entry name" value="Ion_trans_dom"/>
</dbReference>
<dbReference type="GO" id="GO:0008076">
    <property type="term" value="C:voltage-gated potassium channel complex"/>
    <property type="evidence" value="ECO:0007669"/>
    <property type="project" value="InterPro"/>
</dbReference>
<keyword evidence="8 13" id="KW-1133">Transmembrane helix</keyword>
<reference evidence="15 16" key="1">
    <citation type="submission" date="2020-08" db="EMBL/GenBank/DDBJ databases">
        <title>Oceanospirillum sp. nov. isolated from marine sediment.</title>
        <authorList>
            <person name="Ji X."/>
        </authorList>
    </citation>
    <scope>NUCLEOTIDE SEQUENCE [LARGE SCALE GENOMIC DNA]</scope>
    <source>
        <strain evidence="15 16">D5</strain>
    </source>
</reference>
<dbReference type="Gene3D" id="1.20.120.350">
    <property type="entry name" value="Voltage-gated potassium channels. Chain C"/>
    <property type="match status" value="1"/>
</dbReference>
<evidence type="ECO:0000313" key="15">
    <source>
        <dbReference type="EMBL" id="MBB1486944.1"/>
    </source>
</evidence>
<evidence type="ECO:0000256" key="12">
    <source>
        <dbReference type="SAM" id="MobiDB-lite"/>
    </source>
</evidence>
<dbReference type="PANTHER" id="PTHR11537:SF254">
    <property type="entry name" value="POTASSIUM VOLTAGE-GATED CHANNEL PROTEIN SHAB"/>
    <property type="match status" value="1"/>
</dbReference>
<evidence type="ECO:0000256" key="5">
    <source>
        <dbReference type="ARBA" id="ARBA00022826"/>
    </source>
</evidence>
<keyword evidence="3" id="KW-0633">Potassium transport</keyword>
<keyword evidence="6" id="KW-0851">Voltage-gated channel</keyword>
<dbReference type="PRINTS" id="PR00169">
    <property type="entry name" value="KCHANNEL"/>
</dbReference>
<protein>
    <submittedName>
        <fullName evidence="15">Ion transporter</fullName>
    </submittedName>
</protein>
<keyword evidence="5" id="KW-0631">Potassium channel</keyword>
<evidence type="ECO:0000256" key="3">
    <source>
        <dbReference type="ARBA" id="ARBA00022538"/>
    </source>
</evidence>
<keyword evidence="10 13" id="KW-0472">Membrane</keyword>
<evidence type="ECO:0000256" key="4">
    <source>
        <dbReference type="ARBA" id="ARBA00022692"/>
    </source>
</evidence>
<dbReference type="FunFam" id="1.10.287.70:FF:000164">
    <property type="entry name" value="Voltage-sensitive potassium channel"/>
    <property type="match status" value="1"/>
</dbReference>
<evidence type="ECO:0000256" key="6">
    <source>
        <dbReference type="ARBA" id="ARBA00022882"/>
    </source>
</evidence>
<keyword evidence="7" id="KW-0630">Potassium</keyword>
<comment type="caution">
    <text evidence="15">The sequence shown here is derived from an EMBL/GenBank/DDBJ whole genome shotgun (WGS) entry which is preliminary data.</text>
</comment>
<evidence type="ECO:0000256" key="11">
    <source>
        <dbReference type="ARBA" id="ARBA00023303"/>
    </source>
</evidence>
<feature type="transmembrane region" description="Helical" evidence="13">
    <location>
        <begin position="33"/>
        <end position="51"/>
    </location>
</feature>
<evidence type="ECO:0000313" key="16">
    <source>
        <dbReference type="Proteomes" id="UP000565262"/>
    </source>
</evidence>
<dbReference type="PANTHER" id="PTHR11537">
    <property type="entry name" value="VOLTAGE-GATED POTASSIUM CHANNEL"/>
    <property type="match status" value="1"/>
</dbReference>
<evidence type="ECO:0000259" key="14">
    <source>
        <dbReference type="Pfam" id="PF00520"/>
    </source>
</evidence>
<proteinExistence type="predicted"/>
<dbReference type="InterPro" id="IPR027359">
    <property type="entry name" value="Volt_channel_dom_sf"/>
</dbReference>
<gene>
    <name evidence="15" type="ORF">H4O21_10005</name>
</gene>
<sequence>MATSDSVERSGHKAWLYHIIFEANTPLAKAFDIALILSILASVTLVMLDSVQSVHEQWHRELYIAEWIFTIFFTIEYLLRLYCIGKPVRYATSFFGIIDLLCIIPTYLSLFVAGTQVMLVVRLIRVLRIFRILKLFHYVGEATALARALQASRRKITVFLITVLTMVTVFGSLMYVIEGPEHGFTSIPRSIYWAVVTLTTVGYGDITPQTNIGQMLSAMVMIMGYAVIAVPTGIVTVELSQTMKRHMTLTCVGCGQEDHDADADYCKYCGTQLSRRDGKRRQVIPRPLPDLQHSTVQKDEEPPSGKSG</sequence>
<dbReference type="GO" id="GO:0005249">
    <property type="term" value="F:voltage-gated potassium channel activity"/>
    <property type="evidence" value="ECO:0007669"/>
    <property type="project" value="InterPro"/>
</dbReference>
<keyword evidence="2" id="KW-0813">Transport</keyword>
<feature type="region of interest" description="Disordered" evidence="12">
    <location>
        <begin position="283"/>
        <end position="308"/>
    </location>
</feature>
<evidence type="ECO:0000256" key="8">
    <source>
        <dbReference type="ARBA" id="ARBA00022989"/>
    </source>
</evidence>
<keyword evidence="9" id="KW-0406">Ion transport</keyword>
<dbReference type="Pfam" id="PF00520">
    <property type="entry name" value="Ion_trans"/>
    <property type="match status" value="1"/>
</dbReference>
<dbReference type="GO" id="GO:0001508">
    <property type="term" value="P:action potential"/>
    <property type="evidence" value="ECO:0007669"/>
    <property type="project" value="TreeGrafter"/>
</dbReference>
<organism evidence="15 16">
    <name type="scientific">Oceanospirillum sediminis</name>
    <dbReference type="NCBI Taxonomy" id="2760088"/>
    <lineage>
        <taxon>Bacteria</taxon>
        <taxon>Pseudomonadati</taxon>
        <taxon>Pseudomonadota</taxon>
        <taxon>Gammaproteobacteria</taxon>
        <taxon>Oceanospirillales</taxon>
        <taxon>Oceanospirillaceae</taxon>
        <taxon>Oceanospirillum</taxon>
    </lineage>
</organism>
<accession>A0A839IQJ8</accession>
<dbReference type="Proteomes" id="UP000565262">
    <property type="component" value="Unassembled WGS sequence"/>
</dbReference>
<feature type="transmembrane region" description="Helical" evidence="13">
    <location>
        <begin position="94"/>
        <end position="121"/>
    </location>
</feature>
<evidence type="ECO:0000256" key="10">
    <source>
        <dbReference type="ARBA" id="ARBA00023136"/>
    </source>
</evidence>
<keyword evidence="11" id="KW-0407">Ion channel</keyword>
<evidence type="ECO:0000256" key="7">
    <source>
        <dbReference type="ARBA" id="ARBA00022958"/>
    </source>
</evidence>
<evidence type="ECO:0000256" key="9">
    <source>
        <dbReference type="ARBA" id="ARBA00023065"/>
    </source>
</evidence>
<feature type="compositionally biased region" description="Basic and acidic residues" evidence="12">
    <location>
        <begin position="296"/>
        <end position="308"/>
    </location>
</feature>
<name>A0A839IQJ8_9GAMM</name>
<dbReference type="SUPFAM" id="SSF81324">
    <property type="entry name" value="Voltage-gated potassium channels"/>
    <property type="match status" value="1"/>
</dbReference>
<keyword evidence="4 13" id="KW-0812">Transmembrane</keyword>
<dbReference type="Gene3D" id="1.10.287.70">
    <property type="match status" value="1"/>
</dbReference>
<feature type="domain" description="Ion transport" evidence="14">
    <location>
        <begin position="29"/>
        <end position="244"/>
    </location>
</feature>
<dbReference type="AlphaFoldDB" id="A0A839IQJ8"/>
<dbReference type="InterPro" id="IPR028325">
    <property type="entry name" value="VG_K_chnl"/>
</dbReference>
<evidence type="ECO:0000256" key="2">
    <source>
        <dbReference type="ARBA" id="ARBA00022448"/>
    </source>
</evidence>
<evidence type="ECO:0000256" key="13">
    <source>
        <dbReference type="SAM" id="Phobius"/>
    </source>
</evidence>
<feature type="transmembrane region" description="Helical" evidence="13">
    <location>
        <begin position="215"/>
        <end position="237"/>
    </location>
</feature>
<keyword evidence="16" id="KW-1185">Reference proteome</keyword>
<feature type="transmembrane region" description="Helical" evidence="13">
    <location>
        <begin position="156"/>
        <end position="177"/>
    </location>
</feature>
<comment type="subcellular location">
    <subcellularLocation>
        <location evidence="1">Membrane</location>
        <topology evidence="1">Multi-pass membrane protein</topology>
    </subcellularLocation>
</comment>
<evidence type="ECO:0000256" key="1">
    <source>
        <dbReference type="ARBA" id="ARBA00004141"/>
    </source>
</evidence>
<dbReference type="RefSeq" id="WP_182808727.1">
    <property type="nucleotide sequence ID" value="NZ_JACJFM010000010.1"/>
</dbReference>